<dbReference type="Proteomes" id="UP000265618">
    <property type="component" value="Unassembled WGS sequence"/>
</dbReference>
<keyword evidence="2" id="KW-1185">Reference proteome</keyword>
<accession>A0A391NWS4</accession>
<sequence length="16" mass="1867">MTKQAQCIICQHRLPP</sequence>
<organism evidence="1 2">
    <name type="scientific">Kipferlia bialata</name>
    <dbReference type="NCBI Taxonomy" id="797122"/>
    <lineage>
        <taxon>Eukaryota</taxon>
        <taxon>Metamonada</taxon>
        <taxon>Carpediemonas-like organisms</taxon>
        <taxon>Kipferlia</taxon>
    </lineage>
</organism>
<gene>
    <name evidence="1" type="ORF">KIPB_015942</name>
</gene>
<evidence type="ECO:0000313" key="1">
    <source>
        <dbReference type="EMBL" id="GCA64990.1"/>
    </source>
</evidence>
<feature type="non-terminal residue" evidence="1">
    <location>
        <position position="1"/>
    </location>
</feature>
<dbReference type="EMBL" id="BDIP01009322">
    <property type="protein sequence ID" value="GCA64990.1"/>
    <property type="molecule type" value="Genomic_DNA"/>
</dbReference>
<dbReference type="AlphaFoldDB" id="A0A391NWS4"/>
<comment type="caution">
    <text evidence="1">The sequence shown here is derived from an EMBL/GenBank/DDBJ whole genome shotgun (WGS) entry which is preliminary data.</text>
</comment>
<reference evidence="1 2" key="1">
    <citation type="journal article" date="2018" name="PLoS ONE">
        <title>The draft genome of Kipferlia bialata reveals reductive genome evolution in fornicate parasites.</title>
        <authorList>
            <person name="Tanifuji G."/>
            <person name="Takabayashi S."/>
            <person name="Kume K."/>
            <person name="Takagi M."/>
            <person name="Nakayama T."/>
            <person name="Kamikawa R."/>
            <person name="Inagaki Y."/>
            <person name="Hashimoto T."/>
        </authorList>
    </citation>
    <scope>NUCLEOTIDE SEQUENCE [LARGE SCALE GENOMIC DNA]</scope>
    <source>
        <strain evidence="1">NY0173</strain>
    </source>
</reference>
<proteinExistence type="predicted"/>
<evidence type="ECO:0000313" key="2">
    <source>
        <dbReference type="Proteomes" id="UP000265618"/>
    </source>
</evidence>
<name>A0A391NWS4_9EUKA</name>
<protein>
    <submittedName>
        <fullName evidence="1">Uncharacterized protein</fullName>
    </submittedName>
</protein>